<dbReference type="SUPFAM" id="SSF54117">
    <property type="entry name" value="Interleukin 8-like chemokines"/>
    <property type="match status" value="1"/>
</dbReference>
<dbReference type="InterPro" id="IPR039809">
    <property type="entry name" value="Chemokine_b/g/d"/>
</dbReference>
<evidence type="ECO:0000313" key="8">
    <source>
        <dbReference type="EMBL" id="KAG5263301.1"/>
    </source>
</evidence>
<dbReference type="GO" id="GO:0008009">
    <property type="term" value="F:chemokine activity"/>
    <property type="evidence" value="ECO:0007669"/>
    <property type="project" value="InterPro"/>
</dbReference>
<dbReference type="GO" id="GO:0005615">
    <property type="term" value="C:extracellular space"/>
    <property type="evidence" value="ECO:0007669"/>
    <property type="project" value="UniProtKB-KW"/>
</dbReference>
<dbReference type="SMART" id="SM00199">
    <property type="entry name" value="SCY"/>
    <property type="match status" value="1"/>
</dbReference>
<name>A0AAV6FP55_9TELE</name>
<keyword evidence="9" id="KW-1185">Reference proteome</keyword>
<dbReference type="InterPro" id="IPR001811">
    <property type="entry name" value="Chemokine_IL8-like_dom"/>
</dbReference>
<evidence type="ECO:0000256" key="4">
    <source>
        <dbReference type="ARBA" id="ARBA00022525"/>
    </source>
</evidence>
<reference evidence="8" key="1">
    <citation type="submission" date="2020-10" db="EMBL/GenBank/DDBJ databases">
        <title>Chromosome-scale genome assembly of the Allis shad, Alosa alosa.</title>
        <authorList>
            <person name="Margot Z."/>
            <person name="Christophe K."/>
            <person name="Cabau C."/>
            <person name="Louis A."/>
            <person name="Berthelot C."/>
            <person name="Parey E."/>
            <person name="Roest Crollius H."/>
            <person name="Montfort J."/>
            <person name="Robinson-Rechavi M."/>
            <person name="Bucao C."/>
            <person name="Bouchez O."/>
            <person name="Gislard M."/>
            <person name="Lluch J."/>
            <person name="Milhes M."/>
            <person name="Lampietro C."/>
            <person name="Lopez Roques C."/>
            <person name="Donnadieu C."/>
            <person name="Braasch I."/>
            <person name="Desvignes T."/>
            <person name="Postlethwait J."/>
            <person name="Bobe J."/>
            <person name="Guiguen Y."/>
        </authorList>
    </citation>
    <scope>NUCLEOTIDE SEQUENCE</scope>
    <source>
        <strain evidence="8">M-15738</strain>
        <tissue evidence="8">Blood</tissue>
    </source>
</reference>
<dbReference type="CDD" id="cd00273">
    <property type="entry name" value="Chemokine_CXC"/>
    <property type="match status" value="1"/>
</dbReference>
<dbReference type="InterPro" id="IPR001089">
    <property type="entry name" value="Chemokine_CXC"/>
</dbReference>
<comment type="caution">
    <text evidence="8">The sequence shown here is derived from an EMBL/GenBank/DDBJ whole genome shotgun (WGS) entry which is preliminary data.</text>
</comment>
<dbReference type="InterPro" id="IPR036048">
    <property type="entry name" value="Interleukin_8-like_sf"/>
</dbReference>
<dbReference type="InterPro" id="IPR033899">
    <property type="entry name" value="CXC_Chemokine_domain"/>
</dbReference>
<keyword evidence="4" id="KW-0964">Secreted</keyword>
<gene>
    <name evidence="8" type="ORF">AALO_G00263380</name>
</gene>
<dbReference type="GO" id="GO:0006952">
    <property type="term" value="P:defense response"/>
    <property type="evidence" value="ECO:0007669"/>
    <property type="project" value="InterPro"/>
</dbReference>
<dbReference type="PANTHER" id="PTHR12015">
    <property type="entry name" value="SMALL INDUCIBLE CYTOKINE A"/>
    <property type="match status" value="1"/>
</dbReference>
<comment type="similarity">
    <text evidence="2">Belongs to the intercrine alpha (chemokine CxC) family.</text>
</comment>
<comment type="subcellular location">
    <subcellularLocation>
        <location evidence="1">Secreted</location>
    </subcellularLocation>
</comment>
<dbReference type="GO" id="GO:0006955">
    <property type="term" value="P:immune response"/>
    <property type="evidence" value="ECO:0007669"/>
    <property type="project" value="InterPro"/>
</dbReference>
<feature type="chain" id="PRO_5043394798" description="Chemokine interleukin-8-like domain-containing protein" evidence="6">
    <location>
        <begin position="19"/>
        <end position="109"/>
    </location>
</feature>
<dbReference type="PRINTS" id="PR00437">
    <property type="entry name" value="SMALLCYTKCXC"/>
</dbReference>
<evidence type="ECO:0000256" key="2">
    <source>
        <dbReference type="ARBA" id="ARBA00010665"/>
    </source>
</evidence>
<keyword evidence="3" id="KW-0202">Cytokine</keyword>
<accession>A0AAV6FP55</accession>
<dbReference type="PANTHER" id="PTHR12015:SF198">
    <property type="entry name" value="PLATELET BASIC PROTEIN"/>
    <property type="match status" value="1"/>
</dbReference>
<evidence type="ECO:0000256" key="6">
    <source>
        <dbReference type="SAM" id="SignalP"/>
    </source>
</evidence>
<proteinExistence type="inferred from homology"/>
<feature type="compositionally biased region" description="Low complexity" evidence="5">
    <location>
        <begin position="98"/>
        <end position="109"/>
    </location>
</feature>
<evidence type="ECO:0000313" key="9">
    <source>
        <dbReference type="Proteomes" id="UP000823561"/>
    </source>
</evidence>
<evidence type="ECO:0000256" key="1">
    <source>
        <dbReference type="ARBA" id="ARBA00004613"/>
    </source>
</evidence>
<sequence length="109" mass="12273">MDNRVLLLLTLCTCMALAQNMAVSQRCTCRRVREKFVAPKQIMDIQILPPSHSCDKLEIVVSLKNGLQYCLNPKAENMQKIFRSIVEMKKKMTPAPRPSTTTSSSASDE</sequence>
<protein>
    <recommendedName>
        <fullName evidence="7">Chemokine interleukin-8-like domain-containing protein</fullName>
    </recommendedName>
</protein>
<feature type="signal peptide" evidence="6">
    <location>
        <begin position="1"/>
        <end position="18"/>
    </location>
</feature>
<feature type="region of interest" description="Disordered" evidence="5">
    <location>
        <begin position="90"/>
        <end position="109"/>
    </location>
</feature>
<feature type="domain" description="Chemokine interleukin-8-like" evidence="7">
    <location>
        <begin position="24"/>
        <end position="85"/>
    </location>
</feature>
<keyword evidence="6" id="KW-0732">Signal</keyword>
<dbReference type="EMBL" id="JADWDJ010000021">
    <property type="protein sequence ID" value="KAG5263301.1"/>
    <property type="molecule type" value="Genomic_DNA"/>
</dbReference>
<dbReference type="AlphaFoldDB" id="A0AAV6FP55"/>
<evidence type="ECO:0000256" key="3">
    <source>
        <dbReference type="ARBA" id="ARBA00022514"/>
    </source>
</evidence>
<dbReference type="Proteomes" id="UP000823561">
    <property type="component" value="Chromosome 21"/>
</dbReference>
<dbReference type="Gene3D" id="2.40.50.40">
    <property type="match status" value="1"/>
</dbReference>
<evidence type="ECO:0000259" key="7">
    <source>
        <dbReference type="SMART" id="SM00199"/>
    </source>
</evidence>
<organism evidence="8 9">
    <name type="scientific">Alosa alosa</name>
    <name type="common">allis shad</name>
    <dbReference type="NCBI Taxonomy" id="278164"/>
    <lineage>
        <taxon>Eukaryota</taxon>
        <taxon>Metazoa</taxon>
        <taxon>Chordata</taxon>
        <taxon>Craniata</taxon>
        <taxon>Vertebrata</taxon>
        <taxon>Euteleostomi</taxon>
        <taxon>Actinopterygii</taxon>
        <taxon>Neopterygii</taxon>
        <taxon>Teleostei</taxon>
        <taxon>Clupei</taxon>
        <taxon>Clupeiformes</taxon>
        <taxon>Clupeoidei</taxon>
        <taxon>Clupeidae</taxon>
        <taxon>Alosa</taxon>
    </lineage>
</organism>
<dbReference type="Pfam" id="PF00048">
    <property type="entry name" value="IL8"/>
    <property type="match status" value="1"/>
</dbReference>
<evidence type="ECO:0000256" key="5">
    <source>
        <dbReference type="SAM" id="MobiDB-lite"/>
    </source>
</evidence>